<evidence type="ECO:0008006" key="3">
    <source>
        <dbReference type="Google" id="ProtNLM"/>
    </source>
</evidence>
<evidence type="ECO:0000313" key="1">
    <source>
        <dbReference type="EMBL" id="AUH65135.1"/>
    </source>
</evidence>
<accession>A0A2H5F0Q9</accession>
<name>A0A2H5F0Q9_9RHOB</name>
<dbReference type="Gene3D" id="3.40.50.1820">
    <property type="entry name" value="alpha/beta hydrolase"/>
    <property type="match status" value="1"/>
</dbReference>
<dbReference type="OrthoDB" id="9797755at2"/>
<evidence type="ECO:0000313" key="2">
    <source>
        <dbReference type="Proteomes" id="UP000234530"/>
    </source>
</evidence>
<dbReference type="InterPro" id="IPR029058">
    <property type="entry name" value="AB_hydrolase_fold"/>
</dbReference>
<dbReference type="PANTHER" id="PTHR36513:SF1">
    <property type="entry name" value="TRANSMEMBRANE PROTEIN"/>
    <property type="match status" value="1"/>
</dbReference>
<dbReference type="Pfam" id="PF05990">
    <property type="entry name" value="DUF900"/>
    <property type="match status" value="1"/>
</dbReference>
<dbReference type="EMBL" id="CP025430">
    <property type="protein sequence ID" value="AUH65135.1"/>
    <property type="molecule type" value="Genomic_DNA"/>
</dbReference>
<dbReference type="PANTHER" id="PTHR36513">
    <property type="entry name" value="ABC TRANSMEMBRANE TYPE-1 DOMAIN-CONTAINING PROTEIN"/>
    <property type="match status" value="1"/>
</dbReference>
<dbReference type="RefSeq" id="WP_101753162.1">
    <property type="nucleotide sequence ID" value="NZ_CP025430.1"/>
</dbReference>
<sequence>MRWIAVLGVLVLAACGPRGEVVVDRDAGSVGTVERIFVAGNRNPDNQPARGLSFHRIDVSVPPDRTMGTVRYPKTDGKPDPRREFLVTADDRLDGPQGFRAAIERELAGRPVQESDIILFIHGFNTSYGEGVYRYAQIAHDLKFPGIRTHFSWVSHTKALAYAADRDSLLYSRDDLVTTIQTLAATRGHGKLILVAHSMGAELLMESLRQLALTGRRDVLKELDGVVLQAPDINVNVFRAQAKAIGDLPQPFFIFTSQSDRALRLSALISNQSLRLGTLQDPRAVADLDVVLVDVSQFNTGIGHFNAATSPTLIRILSSAQELERMFSGNYGSAQNPFGAAAIRVQQAAQIVVSP</sequence>
<dbReference type="AlphaFoldDB" id="A0A2H5F0Q9"/>
<protein>
    <recommendedName>
        <fullName evidence="3">Esterase</fullName>
    </recommendedName>
</protein>
<dbReference type="Proteomes" id="UP000234530">
    <property type="component" value="Chromosome"/>
</dbReference>
<keyword evidence="2" id="KW-1185">Reference proteome</keyword>
<dbReference type="KEGG" id="pzh:CX676_13925"/>
<proteinExistence type="predicted"/>
<organism evidence="1 2">
    <name type="scientific">Paracoccus zhejiangensis</name>
    <dbReference type="NCBI Taxonomy" id="1077935"/>
    <lineage>
        <taxon>Bacteria</taxon>
        <taxon>Pseudomonadati</taxon>
        <taxon>Pseudomonadota</taxon>
        <taxon>Alphaproteobacteria</taxon>
        <taxon>Rhodobacterales</taxon>
        <taxon>Paracoccaceae</taxon>
        <taxon>Paracoccus</taxon>
    </lineage>
</organism>
<gene>
    <name evidence="1" type="ORF">CX676_13925</name>
</gene>
<dbReference type="InterPro" id="IPR010297">
    <property type="entry name" value="DUF900_hydrolase"/>
</dbReference>
<reference evidence="1 2" key="1">
    <citation type="journal article" date="2013" name="Antonie Van Leeuwenhoek">
        <title>Paracoccus zhejiangensis sp. nov., isolated from activated sludge in wastewater-treatment system.</title>
        <authorList>
            <person name="Wu Z.G."/>
            <person name="Zhang D.F."/>
            <person name="Liu Y.L."/>
            <person name="Wang F."/>
            <person name="Jiang X."/>
            <person name="Li C."/>
            <person name="Li S.P."/>
            <person name="Hong Q."/>
            <person name="Li W.J."/>
        </authorList>
    </citation>
    <scope>NUCLEOTIDE SEQUENCE [LARGE SCALE GENOMIC DNA]</scope>
    <source>
        <strain evidence="1 2">J6</strain>
    </source>
</reference>
<dbReference type="PROSITE" id="PS51257">
    <property type="entry name" value="PROKAR_LIPOPROTEIN"/>
    <property type="match status" value="1"/>
</dbReference>
<dbReference type="SUPFAM" id="SSF53474">
    <property type="entry name" value="alpha/beta-Hydrolases"/>
    <property type="match status" value="1"/>
</dbReference>